<feature type="compositionally biased region" description="Low complexity" evidence="1">
    <location>
        <begin position="40"/>
        <end position="49"/>
    </location>
</feature>
<dbReference type="Pfam" id="PF15249">
    <property type="entry name" value="GLTSCR1"/>
    <property type="match status" value="1"/>
</dbReference>
<feature type="region of interest" description="Disordered" evidence="1">
    <location>
        <begin position="425"/>
        <end position="526"/>
    </location>
</feature>
<evidence type="ECO:0000259" key="2">
    <source>
        <dbReference type="Pfam" id="PF15249"/>
    </source>
</evidence>
<feature type="compositionally biased region" description="Pro residues" evidence="1">
    <location>
        <begin position="312"/>
        <end position="321"/>
    </location>
</feature>
<organism evidence="3 4">
    <name type="scientific">Tilletiaria anomala (strain ATCC 24038 / CBS 436.72 / UBC 951)</name>
    <dbReference type="NCBI Taxonomy" id="1037660"/>
    <lineage>
        <taxon>Eukaryota</taxon>
        <taxon>Fungi</taxon>
        <taxon>Dikarya</taxon>
        <taxon>Basidiomycota</taxon>
        <taxon>Ustilaginomycotina</taxon>
        <taxon>Exobasidiomycetes</taxon>
        <taxon>Georgefischeriales</taxon>
        <taxon>Tilletiariaceae</taxon>
        <taxon>Tilletiaria</taxon>
    </lineage>
</organism>
<evidence type="ECO:0000313" key="4">
    <source>
        <dbReference type="Proteomes" id="UP000027361"/>
    </source>
</evidence>
<evidence type="ECO:0000256" key="1">
    <source>
        <dbReference type="SAM" id="MobiDB-lite"/>
    </source>
</evidence>
<sequence length="732" mass="76222">MAADVSSSSTSAAWSANNAAATAHQSSVMQSQPDVGASPVAVQKAQAQATTSLQQHQHLVSKTNAVEPGRFSALPSPGLMLDGPADKLPGIQAQLHNLQASATNNFAAALEADQRAALQPTVDTPFTSTEDIIRRLLPFHVFQIPSEDLDYVINQHKQQHRNRSLKRKRRRIETPVEAASASATSEATPTAAPAPLLASAQEHALQSESFADASAAASTSCAANSQAEVGPSSVAPLATILEPSSNEVNGQPSKKKTRLRVRLPAAPSGSSSEGKGKDRRASVVTVGGLNGYEIASEKGEDGDSASKKDQTPQPPPEPEPFVPWWEADLSCSSTSDYTVGFDHNDSFPSMIEAIDLFDRHASISERVMKLLIGADGGYTRAQGQVFLETQLDRYNLEYERELLQQDTQLLVQARTRWETFAREHPEAAKAALPPPPPPPPPHQPQPQMQPPLARLPPHQPSPASTLASRTVQITDAATSAKSTDLSSQQHTKSSGAQPQPHNQAPSSAGAQGGSSASARSSIPNQPIPLQIPLSVLPRLTALGMNAIPAPHLVPALAASVSMGAGAGAGTDSGTIDASSYLRSIGPATAPRSAPPDQREPALLMGITQTQPLQQQKVQASSASAAATPALHVLHISVRLDKLLPHQLSGLAAIMSGLQAQAQAQAHAQKQTKTKAQTQGSAQAQVEAAVNAEAGVADAAGASQSQLPSQPQTSAAALNEPVASNASPAPGPG</sequence>
<dbReference type="InParanoid" id="A0A066VEL2"/>
<dbReference type="STRING" id="1037660.A0A066VEL2"/>
<keyword evidence="4" id="KW-1185">Reference proteome</keyword>
<dbReference type="EMBL" id="JMSN01000150">
    <property type="protein sequence ID" value="KDN37030.1"/>
    <property type="molecule type" value="Genomic_DNA"/>
</dbReference>
<proteinExistence type="predicted"/>
<feature type="compositionally biased region" description="Pro residues" evidence="1">
    <location>
        <begin position="432"/>
        <end position="460"/>
    </location>
</feature>
<gene>
    <name evidence="3" type="ORF">K437DRAFT_265162</name>
</gene>
<evidence type="ECO:0000313" key="3">
    <source>
        <dbReference type="EMBL" id="KDN37030.1"/>
    </source>
</evidence>
<feature type="compositionally biased region" description="Basic and acidic residues" evidence="1">
    <location>
        <begin position="295"/>
        <end position="310"/>
    </location>
</feature>
<protein>
    <recommendedName>
        <fullName evidence="2">GLTSCR protein conserved domain-containing protein</fullName>
    </recommendedName>
</protein>
<accession>A0A066VEL2</accession>
<feature type="region of interest" description="Disordered" evidence="1">
    <location>
        <begin position="696"/>
        <end position="732"/>
    </location>
</feature>
<dbReference type="Proteomes" id="UP000027361">
    <property type="component" value="Unassembled WGS sequence"/>
</dbReference>
<dbReference type="InterPro" id="IPR015671">
    <property type="entry name" value="GSCR1_dom"/>
</dbReference>
<comment type="caution">
    <text evidence="3">The sequence shown here is derived from an EMBL/GenBank/DDBJ whole genome shotgun (WGS) entry which is preliminary data.</text>
</comment>
<feature type="region of interest" description="Disordered" evidence="1">
    <location>
        <begin position="1"/>
        <end position="56"/>
    </location>
</feature>
<feature type="compositionally biased region" description="Low complexity" evidence="1">
    <location>
        <begin position="1"/>
        <end position="27"/>
    </location>
</feature>
<feature type="region of interest" description="Disordered" evidence="1">
    <location>
        <begin position="155"/>
        <end position="191"/>
    </location>
</feature>
<feature type="compositionally biased region" description="Low complexity" evidence="1">
    <location>
        <begin position="175"/>
        <end position="191"/>
    </location>
</feature>
<feature type="compositionally biased region" description="Polar residues" evidence="1">
    <location>
        <begin position="242"/>
        <end position="252"/>
    </location>
</feature>
<dbReference type="RefSeq" id="XP_013240239.1">
    <property type="nucleotide sequence ID" value="XM_013384785.1"/>
</dbReference>
<reference evidence="3 4" key="1">
    <citation type="submission" date="2014-05" db="EMBL/GenBank/DDBJ databases">
        <title>Draft genome sequence of a rare smut relative, Tilletiaria anomala UBC 951.</title>
        <authorList>
            <consortium name="DOE Joint Genome Institute"/>
            <person name="Toome M."/>
            <person name="Kuo A."/>
            <person name="Henrissat B."/>
            <person name="Lipzen A."/>
            <person name="Tritt A."/>
            <person name="Yoshinaga Y."/>
            <person name="Zane M."/>
            <person name="Barry K."/>
            <person name="Grigoriev I.V."/>
            <person name="Spatafora J.W."/>
            <person name="Aimea M.C."/>
        </authorList>
    </citation>
    <scope>NUCLEOTIDE SEQUENCE [LARGE SCALE GENOMIC DNA]</scope>
    <source>
        <strain evidence="3 4">UBC 951</strain>
    </source>
</reference>
<feature type="compositionally biased region" description="Polar residues" evidence="1">
    <location>
        <begin position="461"/>
        <end position="503"/>
    </location>
</feature>
<name>A0A066VEL2_TILAU</name>
<feature type="region of interest" description="Disordered" evidence="1">
    <location>
        <begin position="241"/>
        <end position="324"/>
    </location>
</feature>
<dbReference type="GeneID" id="25265734"/>
<dbReference type="HOGENOM" id="CLU_378638_0_0_1"/>
<feature type="domain" description="GLTSCR protein conserved" evidence="2">
    <location>
        <begin position="113"/>
        <end position="168"/>
    </location>
</feature>
<dbReference type="OrthoDB" id="2556847at2759"/>
<feature type="compositionally biased region" description="Low complexity" evidence="1">
    <location>
        <begin position="504"/>
        <end position="526"/>
    </location>
</feature>
<feature type="compositionally biased region" description="Basic residues" evidence="1">
    <location>
        <begin position="157"/>
        <end position="171"/>
    </location>
</feature>
<feature type="compositionally biased region" description="Low complexity" evidence="1">
    <location>
        <begin position="696"/>
        <end position="716"/>
    </location>
</feature>
<dbReference type="AlphaFoldDB" id="A0A066VEL2"/>